<dbReference type="Proteomes" id="UP000308549">
    <property type="component" value="Unassembled WGS sequence"/>
</dbReference>
<accession>A0A4U0TUC0</accession>
<dbReference type="SUPFAM" id="SSF55620">
    <property type="entry name" value="Tetrahydrobiopterin biosynthesis enzymes-like"/>
    <property type="match status" value="1"/>
</dbReference>
<comment type="caution">
    <text evidence="3">The sequence shown here is derived from an EMBL/GenBank/DDBJ whole genome shotgun (WGS) entry which is preliminary data.</text>
</comment>
<evidence type="ECO:0000259" key="2">
    <source>
        <dbReference type="SMART" id="SM00905"/>
    </source>
</evidence>
<gene>
    <name evidence="3" type="ORF">B0A50_06272</name>
</gene>
<name>A0A4U0TUC0_9PEZI</name>
<dbReference type="Pfam" id="PF02152">
    <property type="entry name" value="FolB"/>
    <property type="match status" value="1"/>
</dbReference>
<evidence type="ECO:0000256" key="1">
    <source>
        <dbReference type="ARBA" id="ARBA00022909"/>
    </source>
</evidence>
<keyword evidence="1" id="KW-0289">Folate biosynthesis</keyword>
<protein>
    <recommendedName>
        <fullName evidence="2">Dihydroneopterin aldolase/epimerase domain-containing protein</fullName>
    </recommendedName>
</protein>
<dbReference type="GO" id="GO:0004150">
    <property type="term" value="F:dihydroneopterin aldolase activity"/>
    <property type="evidence" value="ECO:0007669"/>
    <property type="project" value="InterPro"/>
</dbReference>
<reference evidence="3 4" key="1">
    <citation type="submission" date="2017-03" db="EMBL/GenBank/DDBJ databases">
        <title>Genomes of endolithic fungi from Antarctica.</title>
        <authorList>
            <person name="Coleine C."/>
            <person name="Masonjones S."/>
            <person name="Stajich J.E."/>
        </authorList>
    </citation>
    <scope>NUCLEOTIDE SEQUENCE [LARGE SCALE GENOMIC DNA]</scope>
    <source>
        <strain evidence="3 4">CCFEE 6315</strain>
    </source>
</reference>
<dbReference type="InterPro" id="IPR043133">
    <property type="entry name" value="GTP-CH-I_C/QueF"/>
</dbReference>
<dbReference type="InterPro" id="IPR006157">
    <property type="entry name" value="FolB_dom"/>
</dbReference>
<keyword evidence="4" id="KW-1185">Reference proteome</keyword>
<organism evidence="3 4">
    <name type="scientific">Salinomyces thailandicus</name>
    <dbReference type="NCBI Taxonomy" id="706561"/>
    <lineage>
        <taxon>Eukaryota</taxon>
        <taxon>Fungi</taxon>
        <taxon>Dikarya</taxon>
        <taxon>Ascomycota</taxon>
        <taxon>Pezizomycotina</taxon>
        <taxon>Dothideomycetes</taxon>
        <taxon>Dothideomycetidae</taxon>
        <taxon>Mycosphaerellales</taxon>
        <taxon>Teratosphaeriaceae</taxon>
        <taxon>Salinomyces</taxon>
    </lineage>
</organism>
<dbReference type="SMART" id="SM00905">
    <property type="entry name" value="FolB"/>
    <property type="match status" value="1"/>
</dbReference>
<evidence type="ECO:0000313" key="4">
    <source>
        <dbReference type="Proteomes" id="UP000308549"/>
    </source>
</evidence>
<proteinExistence type="predicted"/>
<dbReference type="AlphaFoldDB" id="A0A4U0TUC0"/>
<feature type="domain" description="Dihydroneopterin aldolase/epimerase" evidence="2">
    <location>
        <begin position="143"/>
        <end position="258"/>
    </location>
</feature>
<dbReference type="GO" id="GO:0046656">
    <property type="term" value="P:folic acid biosynthetic process"/>
    <property type="evidence" value="ECO:0007669"/>
    <property type="project" value="UniProtKB-KW"/>
</dbReference>
<dbReference type="EMBL" id="NAJL01000035">
    <property type="protein sequence ID" value="TKA25405.1"/>
    <property type="molecule type" value="Genomic_DNA"/>
</dbReference>
<sequence length="289" mass="32195">MSLDEDSIHVEKLQLPHGVTAPDIWGQTKQQPATVSVALFLKGEGFHTAANKDELDQSTVHYGELAKRIRAANAAGQDVEDFVTAVQHCVETMATKANNNFILERVAIILLLPKATKYGKDVTMHYVIGYEDSGKIDRFIRYHEINEIKVMTLVGVNGYERKAEQPLEVDLVLLRWVEKEKGIFWPSMQSLAGLEEKAVEIIRATSFETLETLADHTAKQLQEQLLEKLFPDGCMLRLKISKPRAIAFADAPAVEVSRNTIKDARKCPPGGCEEPAGNVEDLKVVKPYA</sequence>
<dbReference type="OrthoDB" id="5425486at2759"/>
<dbReference type="Gene3D" id="3.30.1130.10">
    <property type="match status" value="2"/>
</dbReference>
<evidence type="ECO:0000313" key="3">
    <source>
        <dbReference type="EMBL" id="TKA25405.1"/>
    </source>
</evidence>